<dbReference type="GO" id="GO:0044210">
    <property type="term" value="P:'de novo' CTP biosynthetic process"/>
    <property type="evidence" value="ECO:0007669"/>
    <property type="project" value="UniProtKB-UniRule"/>
</dbReference>
<protein>
    <recommendedName>
        <fullName evidence="12">CTP synthase</fullName>
        <ecNumber evidence="12">6.3.4.2</ecNumber>
    </recommendedName>
    <alternativeName>
        <fullName evidence="12">Cytidine 5'-triphosphate synthase</fullName>
    </alternativeName>
    <alternativeName>
        <fullName evidence="12">Cytidine triphosphate synthetase</fullName>
        <shortName evidence="12">CTP synthetase</shortName>
        <shortName evidence="12">CTPS</shortName>
    </alternativeName>
    <alternativeName>
        <fullName evidence="12">UTP--ammonia ligase</fullName>
    </alternativeName>
</protein>
<comment type="miscellaneous">
    <text evidence="12">CTPSs have evolved a hybrid strategy for distinguishing between UTP and CTP. The overlapping regions of the product feedback inhibitory and substrate sites recognize a common feature in both compounds, the triphosphate moiety. To differentiate isosteric substrate and product pyrimidine rings, an additional pocket far from the expected kinase/ligase catalytic site, specifically recognizes the cytosine and ribose portions of the product inhibitor.</text>
</comment>
<feature type="binding site" evidence="12">
    <location>
        <position position="175"/>
    </location>
    <ligand>
        <name>Mg(2+)</name>
        <dbReference type="ChEBI" id="CHEBI:18420"/>
    </ligand>
</feature>
<evidence type="ECO:0000256" key="2">
    <source>
        <dbReference type="ARBA" id="ARBA00007533"/>
    </source>
</evidence>
<dbReference type="GO" id="GO:0097268">
    <property type="term" value="C:cytoophidium"/>
    <property type="evidence" value="ECO:0007669"/>
    <property type="project" value="UniProtKB-ARBA"/>
</dbReference>
<evidence type="ECO:0000256" key="11">
    <source>
        <dbReference type="ARBA" id="ARBA00059148"/>
    </source>
</evidence>
<feature type="binding site" evidence="12">
    <location>
        <position position="505"/>
    </location>
    <ligand>
        <name>L-glutamine</name>
        <dbReference type="ChEBI" id="CHEBI:58359"/>
    </ligand>
</feature>
<dbReference type="InterPro" id="IPR017926">
    <property type="entry name" value="GATASE"/>
</dbReference>
<evidence type="ECO:0000256" key="6">
    <source>
        <dbReference type="ARBA" id="ARBA00022840"/>
    </source>
</evidence>
<evidence type="ECO:0000259" key="13">
    <source>
        <dbReference type="Pfam" id="PF00117"/>
    </source>
</evidence>
<dbReference type="NCBIfam" id="NF003792">
    <property type="entry name" value="PRK05380.1"/>
    <property type="match status" value="1"/>
</dbReference>
<feature type="domain" description="Glutamine amidotransferase" evidence="13">
    <location>
        <begin position="336"/>
        <end position="569"/>
    </location>
</feature>
<dbReference type="Proteomes" id="UP001161389">
    <property type="component" value="Unassembled WGS sequence"/>
</dbReference>
<feature type="binding site" evidence="12">
    <location>
        <position position="438"/>
    </location>
    <ligand>
        <name>L-glutamine</name>
        <dbReference type="ChEBI" id="CHEBI:58359"/>
    </ligand>
</feature>
<dbReference type="Gene3D" id="3.40.50.880">
    <property type="match status" value="1"/>
</dbReference>
<dbReference type="SUPFAM" id="SSF52317">
    <property type="entry name" value="Class I glutamine amidotransferase-like"/>
    <property type="match status" value="1"/>
</dbReference>
<dbReference type="InterPro" id="IPR033828">
    <property type="entry name" value="GATase1_CTP_Synthase"/>
</dbReference>
<dbReference type="GO" id="GO:0042802">
    <property type="term" value="F:identical protein binding"/>
    <property type="evidence" value="ECO:0007669"/>
    <property type="project" value="TreeGrafter"/>
</dbReference>
<feature type="active site" description="Nucleophile; for glutamine hydrolysis" evidence="12">
    <location>
        <position position="414"/>
    </location>
</feature>
<feature type="binding site" evidence="12">
    <location>
        <position position="49"/>
    </location>
    <ligand>
        <name>CTP</name>
        <dbReference type="ChEBI" id="CHEBI:37563"/>
        <note>allosteric inhibitor</note>
    </ligand>
</feature>
<comment type="similarity">
    <text evidence="2 12">Belongs to the CTP synthase family.</text>
</comment>
<evidence type="ECO:0000256" key="3">
    <source>
        <dbReference type="ARBA" id="ARBA00022598"/>
    </source>
</evidence>
<feature type="domain" description="CTP synthase N-terminal" evidence="14">
    <location>
        <begin position="39"/>
        <end position="301"/>
    </location>
</feature>
<evidence type="ECO:0000256" key="7">
    <source>
        <dbReference type="ARBA" id="ARBA00022842"/>
    </source>
</evidence>
<dbReference type="SUPFAM" id="SSF52540">
    <property type="entry name" value="P-loop containing nucleoside triphosphate hydrolases"/>
    <property type="match status" value="1"/>
</dbReference>
<comment type="catalytic activity">
    <reaction evidence="12">
        <text>L-glutamine + H2O = L-glutamate + NH4(+)</text>
        <dbReference type="Rhea" id="RHEA:15889"/>
        <dbReference type="ChEBI" id="CHEBI:15377"/>
        <dbReference type="ChEBI" id="CHEBI:28938"/>
        <dbReference type="ChEBI" id="CHEBI:29985"/>
        <dbReference type="ChEBI" id="CHEBI:58359"/>
    </reaction>
</comment>
<dbReference type="AlphaFoldDB" id="A0AA37SAN5"/>
<feature type="active site" evidence="12">
    <location>
        <position position="552"/>
    </location>
</feature>
<dbReference type="GO" id="GO:0005524">
    <property type="term" value="F:ATP binding"/>
    <property type="evidence" value="ECO:0007669"/>
    <property type="project" value="UniProtKB-KW"/>
</dbReference>
<dbReference type="Pfam" id="PF06418">
    <property type="entry name" value="CTP_synth_N"/>
    <property type="match status" value="1"/>
</dbReference>
<evidence type="ECO:0000313" key="16">
    <source>
        <dbReference type="Proteomes" id="UP001161389"/>
    </source>
</evidence>
<dbReference type="InterPro" id="IPR004468">
    <property type="entry name" value="CTP_synthase"/>
</dbReference>
<comment type="catalytic activity">
    <reaction evidence="12">
        <text>UTP + NH4(+) + ATP = CTP + ADP + phosphate + 2 H(+)</text>
        <dbReference type="Rhea" id="RHEA:16597"/>
        <dbReference type="ChEBI" id="CHEBI:15378"/>
        <dbReference type="ChEBI" id="CHEBI:28938"/>
        <dbReference type="ChEBI" id="CHEBI:30616"/>
        <dbReference type="ChEBI" id="CHEBI:37563"/>
        <dbReference type="ChEBI" id="CHEBI:43474"/>
        <dbReference type="ChEBI" id="CHEBI:46398"/>
        <dbReference type="ChEBI" id="CHEBI:456216"/>
    </reaction>
</comment>
<dbReference type="HAMAP" id="MF_01227">
    <property type="entry name" value="PyrG"/>
    <property type="match status" value="1"/>
</dbReference>
<comment type="pathway">
    <text evidence="1 12">Pyrimidine metabolism; CTP biosynthesis via de novo pathway; CTP from UDP: step 2/2.</text>
</comment>
<gene>
    <name evidence="12 15" type="primary">pyrG</name>
    <name evidence="15" type="ORF">GCM10007876_16400</name>
</gene>
<evidence type="ECO:0000313" key="15">
    <source>
        <dbReference type="EMBL" id="GLQ31161.1"/>
    </source>
</evidence>
<proteinExistence type="inferred from homology"/>
<name>A0AA37SAN5_9GAMM</name>
<dbReference type="PROSITE" id="PS51273">
    <property type="entry name" value="GATASE_TYPE_1"/>
    <property type="match status" value="1"/>
</dbReference>
<dbReference type="InterPro" id="IPR029062">
    <property type="entry name" value="Class_I_gatase-like"/>
</dbReference>
<feature type="binding site" evidence="12">
    <location>
        <position position="276"/>
    </location>
    <ligand>
        <name>ATP</name>
        <dbReference type="ChEBI" id="CHEBI:30616"/>
    </ligand>
</feature>
<dbReference type="NCBIfam" id="TIGR00337">
    <property type="entry name" value="PyrG"/>
    <property type="match status" value="1"/>
</dbReference>
<dbReference type="GO" id="GO:0003883">
    <property type="term" value="F:CTP synthase activity"/>
    <property type="evidence" value="ECO:0007669"/>
    <property type="project" value="UniProtKB-UniRule"/>
</dbReference>
<keyword evidence="8 12" id="KW-0315">Glutamine amidotransferase</keyword>
<dbReference type="CDD" id="cd03113">
    <property type="entry name" value="CTPS_N"/>
    <property type="match status" value="1"/>
</dbReference>
<accession>A0AA37SAN5</accession>
<evidence type="ECO:0000256" key="8">
    <source>
        <dbReference type="ARBA" id="ARBA00022962"/>
    </source>
</evidence>
<dbReference type="GO" id="GO:0005829">
    <property type="term" value="C:cytosol"/>
    <property type="evidence" value="ECO:0007669"/>
    <property type="project" value="TreeGrafter"/>
</dbReference>
<evidence type="ECO:0000256" key="12">
    <source>
        <dbReference type="HAMAP-Rule" id="MF_01227"/>
    </source>
</evidence>
<comment type="caution">
    <text evidence="15">The sequence shown here is derived from an EMBL/GenBank/DDBJ whole genome shotgun (WGS) entry which is preliminary data.</text>
</comment>
<reference evidence="15" key="1">
    <citation type="journal article" date="2014" name="Int. J. Syst. Evol. Microbiol.">
        <title>Complete genome sequence of Corynebacterium casei LMG S-19264T (=DSM 44701T), isolated from a smear-ripened cheese.</title>
        <authorList>
            <consortium name="US DOE Joint Genome Institute (JGI-PGF)"/>
            <person name="Walter F."/>
            <person name="Albersmeier A."/>
            <person name="Kalinowski J."/>
            <person name="Ruckert C."/>
        </authorList>
    </citation>
    <scope>NUCLEOTIDE SEQUENCE</scope>
    <source>
        <strain evidence="15">NBRC 110071</strain>
    </source>
</reference>
<evidence type="ECO:0000256" key="1">
    <source>
        <dbReference type="ARBA" id="ARBA00005171"/>
    </source>
</evidence>
<dbReference type="FunFam" id="3.40.50.300:FF:000009">
    <property type="entry name" value="CTP synthase"/>
    <property type="match status" value="1"/>
</dbReference>
<keyword evidence="3 12" id="KW-0436">Ligase</keyword>
<feature type="region of interest" description="Amidoligase domain" evidence="12">
    <location>
        <begin position="1"/>
        <end position="301"/>
    </location>
</feature>
<evidence type="ECO:0000256" key="4">
    <source>
        <dbReference type="ARBA" id="ARBA00022723"/>
    </source>
</evidence>
<feature type="active site" evidence="12">
    <location>
        <position position="550"/>
    </location>
</feature>
<keyword evidence="5 12" id="KW-0547">Nucleotide-binding</keyword>
<dbReference type="EMBL" id="BSNM01000011">
    <property type="protein sequence ID" value="GLQ31161.1"/>
    <property type="molecule type" value="Genomic_DNA"/>
</dbReference>
<dbReference type="Gene3D" id="3.40.50.300">
    <property type="entry name" value="P-loop containing nucleotide triphosphate hydrolases"/>
    <property type="match status" value="1"/>
</dbReference>
<comment type="activity regulation">
    <text evidence="12">Allosterically activated by GTP, when glutamine is the substrate; GTP has no effect on the reaction when ammonia is the substrate. The allosteric effector GTP functions by stabilizing the protein conformation that binds the tetrahedral intermediate(s) formed during glutamine hydrolysis. Inhibited by the product CTP, via allosteric rather than competitive inhibition.</text>
</comment>
<dbReference type="InterPro" id="IPR027417">
    <property type="entry name" value="P-loop_NTPase"/>
</dbReference>
<reference evidence="15" key="2">
    <citation type="submission" date="2023-01" db="EMBL/GenBank/DDBJ databases">
        <title>Draft genome sequence of Litoribrevibacter albus strain NBRC 110071.</title>
        <authorList>
            <person name="Sun Q."/>
            <person name="Mori K."/>
        </authorList>
    </citation>
    <scope>NUCLEOTIDE SEQUENCE</scope>
    <source>
        <strain evidence="15">NBRC 110071</strain>
    </source>
</reference>
<dbReference type="PANTHER" id="PTHR11550:SF0">
    <property type="entry name" value="CTP SYNTHASE-RELATED"/>
    <property type="match status" value="1"/>
</dbReference>
<dbReference type="FunFam" id="3.40.50.880:FF:000002">
    <property type="entry name" value="CTP synthase"/>
    <property type="match status" value="1"/>
</dbReference>
<comment type="function">
    <text evidence="11 12">Catalyzes the ATP-dependent amination of UTP to CTP with either L-glutamine or ammonia as the source of nitrogen. Regulates intracellular CTP levels through interactions with the four ribonucleotide triphosphates.</text>
</comment>
<feature type="binding site" evidence="12">
    <location>
        <begin position="222"/>
        <end position="227"/>
    </location>
    <ligand>
        <name>CTP</name>
        <dbReference type="ChEBI" id="CHEBI:37563"/>
        <note>allosteric inhibitor</note>
    </ligand>
</feature>
<comment type="caution">
    <text evidence="12">Lacks conserved residue(s) required for the propagation of feature annotation.</text>
</comment>
<feature type="binding site" evidence="12">
    <location>
        <position position="258"/>
    </location>
    <ligand>
        <name>CTP</name>
        <dbReference type="ChEBI" id="CHEBI:37563"/>
        <note>allosteric inhibitor</note>
    </ligand>
</feature>
<keyword evidence="6 12" id="KW-0067">ATP-binding</keyword>
<dbReference type="CDD" id="cd01746">
    <property type="entry name" value="GATase1_CTP_Synthase"/>
    <property type="match status" value="1"/>
</dbReference>
<keyword evidence="9 12" id="KW-0665">Pyrimidine biosynthesis</keyword>
<evidence type="ECO:0000259" key="14">
    <source>
        <dbReference type="Pfam" id="PF06418"/>
    </source>
</evidence>
<organism evidence="15 16">
    <name type="scientific">Litoribrevibacter albus</name>
    <dbReference type="NCBI Taxonomy" id="1473156"/>
    <lineage>
        <taxon>Bacteria</taxon>
        <taxon>Pseudomonadati</taxon>
        <taxon>Pseudomonadota</taxon>
        <taxon>Gammaproteobacteria</taxon>
        <taxon>Oceanospirillales</taxon>
        <taxon>Oceanospirillaceae</taxon>
        <taxon>Litoribrevibacter</taxon>
    </lineage>
</organism>
<dbReference type="Pfam" id="PF00117">
    <property type="entry name" value="GATase"/>
    <property type="match status" value="1"/>
</dbReference>
<dbReference type="InterPro" id="IPR017456">
    <property type="entry name" value="CTP_synthase_N"/>
</dbReference>
<feature type="binding site" evidence="12">
    <location>
        <position position="49"/>
    </location>
    <ligand>
        <name>UTP</name>
        <dbReference type="ChEBI" id="CHEBI:46398"/>
    </ligand>
</feature>
<evidence type="ECO:0000256" key="9">
    <source>
        <dbReference type="ARBA" id="ARBA00022975"/>
    </source>
</evidence>
<feature type="binding site" evidence="12">
    <location>
        <position position="107"/>
    </location>
    <ligand>
        <name>ATP</name>
        <dbReference type="ChEBI" id="CHEBI:30616"/>
    </ligand>
</feature>
<keyword evidence="7 12" id="KW-0460">Magnesium</keyword>
<evidence type="ECO:0000256" key="10">
    <source>
        <dbReference type="ARBA" id="ARBA00047781"/>
    </source>
</evidence>
<evidence type="ECO:0000256" key="5">
    <source>
        <dbReference type="ARBA" id="ARBA00022741"/>
    </source>
</evidence>
<feature type="binding site" evidence="12">
    <location>
        <begin position="415"/>
        <end position="418"/>
    </location>
    <ligand>
        <name>L-glutamine</name>
        <dbReference type="ChEBI" id="CHEBI:58359"/>
    </ligand>
</feature>
<comment type="catalytic activity">
    <reaction evidence="10 12">
        <text>UTP + L-glutamine + ATP + H2O = CTP + L-glutamate + ADP + phosphate + 2 H(+)</text>
        <dbReference type="Rhea" id="RHEA:26426"/>
        <dbReference type="ChEBI" id="CHEBI:15377"/>
        <dbReference type="ChEBI" id="CHEBI:15378"/>
        <dbReference type="ChEBI" id="CHEBI:29985"/>
        <dbReference type="ChEBI" id="CHEBI:30616"/>
        <dbReference type="ChEBI" id="CHEBI:37563"/>
        <dbReference type="ChEBI" id="CHEBI:43474"/>
        <dbReference type="ChEBI" id="CHEBI:46398"/>
        <dbReference type="ChEBI" id="CHEBI:58359"/>
        <dbReference type="ChEBI" id="CHEBI:456216"/>
        <dbReference type="EC" id="6.3.4.2"/>
    </reaction>
</comment>
<feature type="binding site" evidence="12">
    <location>
        <position position="90"/>
    </location>
    <ligand>
        <name>L-glutamine</name>
        <dbReference type="ChEBI" id="CHEBI:58359"/>
    </ligand>
</feature>
<feature type="binding site" evidence="12">
    <location>
        <begin position="222"/>
        <end position="227"/>
    </location>
    <ligand>
        <name>UTP</name>
        <dbReference type="ChEBI" id="CHEBI:46398"/>
    </ligand>
</feature>
<dbReference type="GO" id="GO:0019856">
    <property type="term" value="P:pyrimidine nucleobase biosynthetic process"/>
    <property type="evidence" value="ECO:0007669"/>
    <property type="project" value="TreeGrafter"/>
</dbReference>
<dbReference type="GO" id="GO:0046872">
    <property type="term" value="F:metal ion binding"/>
    <property type="evidence" value="ECO:0007669"/>
    <property type="project" value="UniProtKB-KW"/>
</dbReference>
<sequence>MDFDLFMRGDSGILAPHLDQGILPVSHRIFNQDGFCMTRYIFVTGGVVSSLGKGIASASLAAILEARGLKVTMMKLDPYINVDPGTMSPYQHGEVFVTEDGAETDLDLGHYERFIHTKMTKRNNFTSGRVYEEVIRKERRGDYLGGTVQVIPHITDEIKRRVIAGAEGADVALVEIGGTVGDIESQPFLEAVRQMKVELGSNRALFMHLTLVPYIATAGETKTKPTQHSVKEMRSIGIQPDILVCRSEQSIPSDSRRKIAMFTNVEERAVVSLPDADSIYKIPAMLHEQGLDQIICDKFNLKTDSPDLSEWAAVAEAELNPEHEVNIAMVGKYMELLDAYKSLIEAVKHAGFKARTKIKFDFIDSERIEQEGTSCLEGKDAILVPGGFGTRGVEGKIKTVQFARENKIPYLGICLGMQVAVIEYARNVAGLTGASSTEFDQSCEHPVIALITEWVDGEGNVEQRTEASDLGGTMRLGSQECHLEEGSTVRAAYGKANVVERHRHRFEVNNTYVDRLKEAGLNITGVSVDQNLVEVVEAPDHPWFVACQFHPEFTSTPRAGHGLFSGFVNAALEQSKK</sequence>
<feature type="binding site" evidence="12">
    <location>
        <position position="107"/>
    </location>
    <ligand>
        <name>Mg(2+)</name>
        <dbReference type="ChEBI" id="CHEBI:18420"/>
    </ligand>
</feature>
<feature type="binding site" evidence="12">
    <location>
        <position position="258"/>
    </location>
    <ligand>
        <name>UTP</name>
        <dbReference type="ChEBI" id="CHEBI:46398"/>
    </ligand>
</feature>
<comment type="subunit">
    <text evidence="12">Homotetramer.</text>
</comment>
<feature type="binding site" evidence="12">
    <location>
        <begin position="182"/>
        <end position="184"/>
    </location>
    <ligand>
        <name>CTP</name>
        <dbReference type="ChEBI" id="CHEBI:37563"/>
        <note>allosteric inhibitor</note>
    </ligand>
</feature>
<dbReference type="EC" id="6.3.4.2" evidence="12"/>
<feature type="binding site" evidence="12">
    <location>
        <begin position="50"/>
        <end position="55"/>
    </location>
    <ligand>
        <name>ATP</name>
        <dbReference type="ChEBI" id="CHEBI:30616"/>
    </ligand>
</feature>
<dbReference type="PANTHER" id="PTHR11550">
    <property type="entry name" value="CTP SYNTHASE"/>
    <property type="match status" value="1"/>
</dbReference>
<keyword evidence="4 12" id="KW-0479">Metal-binding</keyword>
<keyword evidence="16" id="KW-1185">Reference proteome</keyword>
<feature type="binding site" evidence="12">
    <location>
        <position position="387"/>
    </location>
    <ligand>
        <name>L-glutamine</name>
        <dbReference type="ChEBI" id="CHEBI:58359"/>
    </ligand>
</feature>